<name>A0ABW6PVN2_9NOCA</name>
<feature type="region of interest" description="Disordered" evidence="1">
    <location>
        <begin position="392"/>
        <end position="422"/>
    </location>
</feature>
<dbReference type="Proteomes" id="UP001601444">
    <property type="component" value="Unassembled WGS sequence"/>
</dbReference>
<sequence length="422" mass="45652">MSWLHQGTRSCHPEHYTDAADRAEAELRADFASRHFLLEIAPYAADPAGQMDFLTRAHEIERRWADHPAQQSRQLWDELNLLRNEWMSDPATFQSRFGHLQRSRAAGVEPVDDLADRNWRQMAELTGTVEPVNTASEQDAIAFRAQGRHLVLIRGTDTSTEATVAARPGAAERALGGRAAEELDMARISDLIDFTRDLATEPAEPAPAPEPASPMAWGALIPAAQREAVVVADLSTTQEQVLRQVAPVRALQDLYAEHLRLSETFDRTLEGGQALIDRLEGVLTAARTARQQAVTAGVSPADIDAAYRAGLEGHYWSQQPGVPHLALVEQLVTQRDHAHAQLDQLRAGLGHEPGATLALAAGAEHATHSADPAVDFGSGGVISSAVEAALPDLDRGDHPGWLSPETSGVIESRPDPAAEPPL</sequence>
<protein>
    <recommendedName>
        <fullName evidence="4">DUF3375 domain-containing protein</fullName>
    </recommendedName>
</protein>
<evidence type="ECO:0000313" key="3">
    <source>
        <dbReference type="Proteomes" id="UP001601444"/>
    </source>
</evidence>
<evidence type="ECO:0000313" key="2">
    <source>
        <dbReference type="EMBL" id="MFF0546490.1"/>
    </source>
</evidence>
<comment type="caution">
    <text evidence="2">The sequence shown here is derived from an EMBL/GenBank/DDBJ whole genome shotgun (WGS) entry which is preliminary data.</text>
</comment>
<reference evidence="2 3" key="1">
    <citation type="submission" date="2024-10" db="EMBL/GenBank/DDBJ databases">
        <title>The Natural Products Discovery Center: Release of the First 8490 Sequenced Strains for Exploring Actinobacteria Biosynthetic Diversity.</title>
        <authorList>
            <person name="Kalkreuter E."/>
            <person name="Kautsar S.A."/>
            <person name="Yang D."/>
            <person name="Bader C.D."/>
            <person name="Teijaro C.N."/>
            <person name="Fluegel L."/>
            <person name="Davis C.M."/>
            <person name="Simpson J.R."/>
            <person name="Lauterbach L."/>
            <person name="Steele A.D."/>
            <person name="Gui C."/>
            <person name="Meng S."/>
            <person name="Li G."/>
            <person name="Viehrig K."/>
            <person name="Ye F."/>
            <person name="Su P."/>
            <person name="Kiefer A.F."/>
            <person name="Nichols A."/>
            <person name="Cepeda A.J."/>
            <person name="Yan W."/>
            <person name="Fan B."/>
            <person name="Jiang Y."/>
            <person name="Adhikari A."/>
            <person name="Zheng C.-J."/>
            <person name="Schuster L."/>
            <person name="Cowan T.M."/>
            <person name="Smanski M.J."/>
            <person name="Chevrette M.G."/>
            <person name="De Carvalho L.P.S."/>
            <person name="Shen B."/>
        </authorList>
    </citation>
    <scope>NUCLEOTIDE SEQUENCE [LARGE SCALE GENOMIC DNA]</scope>
    <source>
        <strain evidence="2 3">NPDC004045</strain>
    </source>
</reference>
<keyword evidence="3" id="KW-1185">Reference proteome</keyword>
<accession>A0ABW6PVN2</accession>
<proteinExistence type="predicted"/>
<organism evidence="2 3">
    <name type="scientific">Nocardia thailandica</name>
    <dbReference type="NCBI Taxonomy" id="257275"/>
    <lineage>
        <taxon>Bacteria</taxon>
        <taxon>Bacillati</taxon>
        <taxon>Actinomycetota</taxon>
        <taxon>Actinomycetes</taxon>
        <taxon>Mycobacteriales</taxon>
        <taxon>Nocardiaceae</taxon>
        <taxon>Nocardia</taxon>
    </lineage>
</organism>
<dbReference type="EMBL" id="JBIAMX010000021">
    <property type="protein sequence ID" value="MFF0546490.1"/>
    <property type="molecule type" value="Genomic_DNA"/>
</dbReference>
<dbReference type="RefSeq" id="WP_387702832.1">
    <property type="nucleotide sequence ID" value="NZ_JBIAMX010000021.1"/>
</dbReference>
<evidence type="ECO:0000256" key="1">
    <source>
        <dbReference type="SAM" id="MobiDB-lite"/>
    </source>
</evidence>
<evidence type="ECO:0008006" key="4">
    <source>
        <dbReference type="Google" id="ProtNLM"/>
    </source>
</evidence>
<gene>
    <name evidence="2" type="ORF">ACFYTF_27005</name>
</gene>